<evidence type="ECO:0000256" key="5">
    <source>
        <dbReference type="ARBA" id="ARBA00023136"/>
    </source>
</evidence>
<keyword evidence="5 6" id="KW-0472">Membrane</keyword>
<dbReference type="Pfam" id="PF04024">
    <property type="entry name" value="PspC"/>
    <property type="match status" value="1"/>
</dbReference>
<comment type="subcellular location">
    <subcellularLocation>
        <location evidence="1">Cell membrane</location>
        <topology evidence="1">Single-pass membrane protein</topology>
    </subcellularLocation>
</comment>
<feature type="transmembrane region" description="Helical" evidence="6">
    <location>
        <begin position="41"/>
        <end position="64"/>
    </location>
</feature>
<dbReference type="NCBIfam" id="TIGR02978">
    <property type="entry name" value="phageshock_pspC"/>
    <property type="match status" value="1"/>
</dbReference>
<evidence type="ECO:0000313" key="9">
    <source>
        <dbReference type="Proteomes" id="UP000295783"/>
    </source>
</evidence>
<organism evidence="8 9">
    <name type="scientific">Dongia mobilis</name>
    <dbReference type="NCBI Taxonomy" id="578943"/>
    <lineage>
        <taxon>Bacteria</taxon>
        <taxon>Pseudomonadati</taxon>
        <taxon>Pseudomonadota</taxon>
        <taxon>Alphaproteobacteria</taxon>
        <taxon>Rhodospirillales</taxon>
        <taxon>Dongiaceae</taxon>
        <taxon>Dongia</taxon>
    </lineage>
</organism>
<dbReference type="GO" id="GO:0005886">
    <property type="term" value="C:plasma membrane"/>
    <property type="evidence" value="ECO:0007669"/>
    <property type="project" value="UniProtKB-SubCell"/>
</dbReference>
<dbReference type="InterPro" id="IPR052027">
    <property type="entry name" value="PspC"/>
</dbReference>
<evidence type="ECO:0000256" key="2">
    <source>
        <dbReference type="ARBA" id="ARBA00022475"/>
    </source>
</evidence>
<sequence>MSFETSPNPHHLYRDPDNGVILGVCAGFADYFGWERRTLRIAVAISAIFFLPQVLVVYVLAAIFMKRKPSPVYGTGEEAVFWRAVSMRPADTFSSLRYRFRTLEDRLVRLEKHVTSKEYKLNRDFRDLEGR</sequence>
<protein>
    <submittedName>
        <fullName evidence="8">Phage shock protein C (PspC) family protein</fullName>
    </submittedName>
</protein>
<keyword evidence="2" id="KW-1003">Cell membrane</keyword>
<feature type="domain" description="Phage shock protein PspC N-terminal" evidence="7">
    <location>
        <begin position="11"/>
        <end position="66"/>
    </location>
</feature>
<keyword evidence="9" id="KW-1185">Reference proteome</keyword>
<evidence type="ECO:0000256" key="6">
    <source>
        <dbReference type="SAM" id="Phobius"/>
    </source>
</evidence>
<dbReference type="Proteomes" id="UP000295783">
    <property type="component" value="Unassembled WGS sequence"/>
</dbReference>
<gene>
    <name evidence="8" type="ORF">A8950_2281</name>
</gene>
<dbReference type="PANTHER" id="PTHR33885:SF3">
    <property type="entry name" value="PHAGE SHOCK PROTEIN C"/>
    <property type="match status" value="1"/>
</dbReference>
<dbReference type="InterPro" id="IPR014320">
    <property type="entry name" value="Phageshock_PspC"/>
</dbReference>
<dbReference type="EMBL" id="SNYW01000008">
    <property type="protein sequence ID" value="TDQ82458.1"/>
    <property type="molecule type" value="Genomic_DNA"/>
</dbReference>
<evidence type="ECO:0000259" key="7">
    <source>
        <dbReference type="Pfam" id="PF04024"/>
    </source>
</evidence>
<evidence type="ECO:0000313" key="8">
    <source>
        <dbReference type="EMBL" id="TDQ82458.1"/>
    </source>
</evidence>
<dbReference type="InterPro" id="IPR007168">
    <property type="entry name" value="Phageshock_PspC_N"/>
</dbReference>
<keyword evidence="3 6" id="KW-0812">Transmembrane</keyword>
<dbReference type="OrthoDB" id="7359894at2"/>
<evidence type="ECO:0000256" key="4">
    <source>
        <dbReference type="ARBA" id="ARBA00022989"/>
    </source>
</evidence>
<dbReference type="PANTHER" id="PTHR33885">
    <property type="entry name" value="PHAGE SHOCK PROTEIN C"/>
    <property type="match status" value="1"/>
</dbReference>
<evidence type="ECO:0000256" key="3">
    <source>
        <dbReference type="ARBA" id="ARBA00022692"/>
    </source>
</evidence>
<proteinExistence type="predicted"/>
<dbReference type="RefSeq" id="WP_133613733.1">
    <property type="nucleotide sequence ID" value="NZ_SNYW01000008.1"/>
</dbReference>
<name>A0A4V3DEP0_9PROT</name>
<comment type="caution">
    <text evidence="8">The sequence shown here is derived from an EMBL/GenBank/DDBJ whole genome shotgun (WGS) entry which is preliminary data.</text>
</comment>
<dbReference type="AlphaFoldDB" id="A0A4V3DEP0"/>
<accession>A0A4V3DEP0</accession>
<reference evidence="8 9" key="1">
    <citation type="submission" date="2019-03" db="EMBL/GenBank/DDBJ databases">
        <title>Genomic Encyclopedia of Type Strains, Phase III (KMG-III): the genomes of soil and plant-associated and newly described type strains.</title>
        <authorList>
            <person name="Whitman W."/>
        </authorList>
    </citation>
    <scope>NUCLEOTIDE SEQUENCE [LARGE SCALE GENOMIC DNA]</scope>
    <source>
        <strain evidence="8 9">CGMCC 1.7660</strain>
    </source>
</reference>
<evidence type="ECO:0000256" key="1">
    <source>
        <dbReference type="ARBA" id="ARBA00004162"/>
    </source>
</evidence>
<keyword evidence="4 6" id="KW-1133">Transmembrane helix</keyword>